<sequence length="274" mass="30779">MNKAELFQQIRKKESFLCVGLDTDIQKIPRNLLDTSDAIFAFNKEIIDATHDLAVAYKPNLAFYESMGVNGWNSLEKTVNYIRYKYPEIFIIADAKRGDIGNTSALYARAFFDTMDFDAVTVAPYMGEDSVKPFFTYVGKWVILLALTSNKGADDFQYVEEGGEKLFEKVIKKSQEWSNEDNMMYVVGATRAEMLSDIRKIAPNHFLLVPGVGAQGGSLAEVARYGMNSECGLLVNSSRQIIYASTGDDFAKKAREAALEVQKEMAELLKKYLK</sequence>
<organism evidence="9 10">
    <name type="scientific">Xiashengella succiniciproducens</name>
    <dbReference type="NCBI Taxonomy" id="2949635"/>
    <lineage>
        <taxon>Bacteria</taxon>
        <taxon>Pseudomonadati</taxon>
        <taxon>Bacteroidota</taxon>
        <taxon>Bacteroidia</taxon>
        <taxon>Marinilabiliales</taxon>
        <taxon>Marinilabiliaceae</taxon>
        <taxon>Xiashengella</taxon>
    </lineage>
</organism>
<comment type="similarity">
    <text evidence="2 7">Belongs to the OMP decarboxylase family. Type 2 subfamily.</text>
</comment>
<dbReference type="GO" id="GO:0004590">
    <property type="term" value="F:orotidine-5'-phosphate decarboxylase activity"/>
    <property type="evidence" value="ECO:0007669"/>
    <property type="project" value="UniProtKB-UniRule"/>
</dbReference>
<comment type="pathway">
    <text evidence="1 7">Pyrimidine metabolism; UMP biosynthesis via de novo pathway; UMP from orotate: step 2/2.</text>
</comment>
<evidence type="ECO:0000259" key="8">
    <source>
        <dbReference type="SMART" id="SM00934"/>
    </source>
</evidence>
<dbReference type="PANTHER" id="PTHR43375:SF1">
    <property type="entry name" value="OROTIDINE 5'-PHOSPHATE DECARBOXYLASE"/>
    <property type="match status" value="1"/>
</dbReference>
<comment type="catalytic activity">
    <reaction evidence="6 7">
        <text>orotidine 5'-phosphate + H(+) = UMP + CO2</text>
        <dbReference type="Rhea" id="RHEA:11596"/>
        <dbReference type="ChEBI" id="CHEBI:15378"/>
        <dbReference type="ChEBI" id="CHEBI:16526"/>
        <dbReference type="ChEBI" id="CHEBI:57538"/>
        <dbReference type="ChEBI" id="CHEBI:57865"/>
        <dbReference type="EC" id="4.1.1.23"/>
    </reaction>
</comment>
<keyword evidence="5 7" id="KW-0456">Lyase</keyword>
<keyword evidence="4 7" id="KW-0665">Pyrimidine biosynthesis</keyword>
<dbReference type="Gene3D" id="3.20.20.70">
    <property type="entry name" value="Aldolase class I"/>
    <property type="match status" value="1"/>
</dbReference>
<dbReference type="GO" id="GO:0044205">
    <property type="term" value="P:'de novo' UMP biosynthetic process"/>
    <property type="evidence" value="ECO:0007669"/>
    <property type="project" value="UniProtKB-UniRule"/>
</dbReference>
<reference evidence="9" key="1">
    <citation type="submission" date="2022-05" db="EMBL/GenBank/DDBJ databases">
        <authorList>
            <person name="Sun X."/>
        </authorList>
    </citation>
    <scope>NUCLEOTIDE SEQUENCE</scope>
    <source>
        <strain evidence="9">Ai-910</strain>
    </source>
</reference>
<evidence type="ECO:0000256" key="5">
    <source>
        <dbReference type="ARBA" id="ARBA00023239"/>
    </source>
</evidence>
<reference evidence="9" key="2">
    <citation type="submission" date="2022-06" db="EMBL/GenBank/DDBJ databases">
        <title>Xiashengella guii gen. nov. sp. nov., a bacterium isolated form anaerobic digestion tank.</title>
        <authorList>
            <person name="Huang H."/>
        </authorList>
    </citation>
    <scope>NUCLEOTIDE SEQUENCE</scope>
    <source>
        <strain evidence="9">Ai-910</strain>
    </source>
</reference>
<dbReference type="KEGG" id="alkq:M9189_09200"/>
<dbReference type="InterPro" id="IPR011995">
    <property type="entry name" value="OMPdecase_type-2"/>
</dbReference>
<evidence type="ECO:0000313" key="10">
    <source>
        <dbReference type="Proteomes" id="UP001056426"/>
    </source>
</evidence>
<evidence type="ECO:0000256" key="4">
    <source>
        <dbReference type="ARBA" id="ARBA00022975"/>
    </source>
</evidence>
<feature type="domain" description="Orotidine 5'-phosphate decarboxylase" evidence="8">
    <location>
        <begin position="16"/>
        <end position="254"/>
    </location>
</feature>
<dbReference type="Pfam" id="PF00215">
    <property type="entry name" value="OMPdecase"/>
    <property type="match status" value="1"/>
</dbReference>
<dbReference type="InterPro" id="IPR011060">
    <property type="entry name" value="RibuloseP-bd_barrel"/>
</dbReference>
<dbReference type="InterPro" id="IPR001754">
    <property type="entry name" value="OMPdeCOase_dom"/>
</dbReference>
<dbReference type="SUPFAM" id="SSF51366">
    <property type="entry name" value="Ribulose-phoshate binding barrel"/>
    <property type="match status" value="1"/>
</dbReference>
<evidence type="ECO:0000256" key="1">
    <source>
        <dbReference type="ARBA" id="ARBA00004861"/>
    </source>
</evidence>
<dbReference type="EMBL" id="CP098400">
    <property type="protein sequence ID" value="URW79029.1"/>
    <property type="molecule type" value="Genomic_DNA"/>
</dbReference>
<dbReference type="RefSeq" id="WP_250722591.1">
    <property type="nucleotide sequence ID" value="NZ_CP098400.1"/>
</dbReference>
<dbReference type="HAMAP" id="MF_01215">
    <property type="entry name" value="OMPdecase_type2"/>
    <property type="match status" value="1"/>
</dbReference>
<evidence type="ECO:0000256" key="2">
    <source>
        <dbReference type="ARBA" id="ARBA00008847"/>
    </source>
</evidence>
<evidence type="ECO:0000313" key="9">
    <source>
        <dbReference type="EMBL" id="URW79029.1"/>
    </source>
</evidence>
<dbReference type="InterPro" id="IPR013785">
    <property type="entry name" value="Aldolase_TIM"/>
</dbReference>
<dbReference type="GO" id="GO:0006207">
    <property type="term" value="P:'de novo' pyrimidine nucleobase biosynthetic process"/>
    <property type="evidence" value="ECO:0007669"/>
    <property type="project" value="InterPro"/>
</dbReference>
<name>A0A9J6ZMT3_9BACT</name>
<accession>A0A9J6ZMT3</accession>
<evidence type="ECO:0000256" key="7">
    <source>
        <dbReference type="HAMAP-Rule" id="MF_01215"/>
    </source>
</evidence>
<dbReference type="NCBIfam" id="TIGR02127">
    <property type="entry name" value="pyrF_sub2"/>
    <property type="match status" value="1"/>
</dbReference>
<dbReference type="PANTHER" id="PTHR43375">
    <property type="entry name" value="OROTIDINE 5'-PHOSPHATE DECARBOXYLASE"/>
    <property type="match status" value="1"/>
</dbReference>
<dbReference type="CDD" id="cd04725">
    <property type="entry name" value="OMP_decarboxylase_like"/>
    <property type="match status" value="1"/>
</dbReference>
<feature type="active site" description="Proton donor" evidence="7">
    <location>
        <position position="96"/>
    </location>
</feature>
<gene>
    <name evidence="7 9" type="primary">pyrF</name>
    <name evidence="9" type="ORF">M9189_09200</name>
</gene>
<evidence type="ECO:0000256" key="6">
    <source>
        <dbReference type="ARBA" id="ARBA00049157"/>
    </source>
</evidence>
<dbReference type="FunFam" id="3.20.20.70:FF:000157">
    <property type="entry name" value="Orotidine 5'-phosphate decarboxylase"/>
    <property type="match status" value="1"/>
</dbReference>
<protein>
    <recommendedName>
        <fullName evidence="7">Orotidine 5'-phosphate decarboxylase</fullName>
        <ecNumber evidence="7">4.1.1.23</ecNumber>
    </recommendedName>
    <alternativeName>
        <fullName evidence="7">OMP decarboxylase</fullName>
        <shortName evidence="7">OMPDCase</shortName>
        <shortName evidence="7">OMPdecase</shortName>
    </alternativeName>
</protein>
<dbReference type="Proteomes" id="UP001056426">
    <property type="component" value="Chromosome"/>
</dbReference>
<dbReference type="EC" id="4.1.1.23" evidence="7"/>
<dbReference type="SMART" id="SM00934">
    <property type="entry name" value="OMPdecase"/>
    <property type="match status" value="1"/>
</dbReference>
<keyword evidence="3 7" id="KW-0210">Decarboxylase</keyword>
<dbReference type="AlphaFoldDB" id="A0A9J6ZMT3"/>
<evidence type="ECO:0000256" key="3">
    <source>
        <dbReference type="ARBA" id="ARBA00022793"/>
    </source>
</evidence>
<keyword evidence="10" id="KW-1185">Reference proteome</keyword>
<proteinExistence type="inferred from homology"/>